<dbReference type="AlphaFoldDB" id="A0A3B0RF99"/>
<dbReference type="InterPro" id="IPR036397">
    <property type="entry name" value="RNaseH_sf"/>
</dbReference>
<dbReference type="InterPro" id="IPR051274">
    <property type="entry name" value="3-5_Exoribonuclease"/>
</dbReference>
<dbReference type="GO" id="GO:0003676">
    <property type="term" value="F:nucleic acid binding"/>
    <property type="evidence" value="ECO:0007669"/>
    <property type="project" value="InterPro"/>
</dbReference>
<dbReference type="PANTHER" id="PTHR23044">
    <property type="entry name" value="3'-5' EXONUCLEASE ERI1-RELATED"/>
    <property type="match status" value="1"/>
</dbReference>
<dbReference type="InterPro" id="IPR012337">
    <property type="entry name" value="RNaseH-like_sf"/>
</dbReference>
<keyword evidence="2" id="KW-0378">Hydrolase</keyword>
<name>A0A3B0RF99_PSOOV</name>
<protein>
    <submittedName>
        <fullName evidence="5">ERI1 exoribonuclease3-like isoform X1</fullName>
    </submittedName>
</protein>
<evidence type="ECO:0000313" key="5">
    <source>
        <dbReference type="EMBL" id="SZF06462.1"/>
    </source>
</evidence>
<organism evidence="5">
    <name type="scientific">Psoroptes ovis</name>
    <name type="common">Sheep scab mite</name>
    <dbReference type="NCBI Taxonomy" id="83912"/>
    <lineage>
        <taxon>Eukaryota</taxon>
        <taxon>Metazoa</taxon>
        <taxon>Ecdysozoa</taxon>
        <taxon>Arthropoda</taxon>
        <taxon>Chelicerata</taxon>
        <taxon>Arachnida</taxon>
        <taxon>Acari</taxon>
        <taxon>Acariformes</taxon>
        <taxon>Sarcoptiformes</taxon>
        <taxon>Astigmata</taxon>
        <taxon>Psoroptidia</taxon>
        <taxon>Sarcoptoidea</taxon>
        <taxon>Psoroptidae</taxon>
        <taxon>Psoroptes</taxon>
    </lineage>
</organism>
<keyword evidence="3" id="KW-0269">Exonuclease</keyword>
<proteinExistence type="evidence at transcript level"/>
<dbReference type="CDD" id="cd06133">
    <property type="entry name" value="ERI-1_3'hExo_like"/>
    <property type="match status" value="1"/>
</dbReference>
<dbReference type="InterPro" id="IPR013520">
    <property type="entry name" value="Ribonucl_H"/>
</dbReference>
<evidence type="ECO:0000256" key="3">
    <source>
        <dbReference type="ARBA" id="ARBA00022839"/>
    </source>
</evidence>
<dbReference type="EMBL" id="LS999144">
    <property type="protein sequence ID" value="SZF06462.1"/>
    <property type="molecule type" value="mRNA"/>
</dbReference>
<reference evidence="5" key="1">
    <citation type="submission" date="2018-09" db="EMBL/GenBank/DDBJ databases">
        <authorList>
            <person name="Parvin R."/>
            <person name="Begum J.A."/>
            <person name="Chowdhury E.H."/>
            <person name="Islam M.R."/>
            <person name="Harder T."/>
        </authorList>
    </citation>
    <scope>NUCLEOTIDE SEQUENCE</scope>
</reference>
<dbReference type="SUPFAM" id="SSF53098">
    <property type="entry name" value="Ribonuclease H-like"/>
    <property type="match status" value="1"/>
</dbReference>
<gene>
    <name evidence="5" type="primary">PSOVI17g06910</name>
</gene>
<dbReference type="InterPro" id="IPR047201">
    <property type="entry name" value="ERI-1_3'hExo-like"/>
</dbReference>
<dbReference type="SMART" id="SM00479">
    <property type="entry name" value="EXOIII"/>
    <property type="match status" value="1"/>
</dbReference>
<evidence type="ECO:0000259" key="4">
    <source>
        <dbReference type="SMART" id="SM00479"/>
    </source>
</evidence>
<dbReference type="PANTHER" id="PTHR23044:SF61">
    <property type="entry name" value="3'-5' EXORIBONUCLEASE 1-RELATED"/>
    <property type="match status" value="1"/>
</dbReference>
<keyword evidence="1" id="KW-0540">Nuclease</keyword>
<dbReference type="GO" id="GO:0000175">
    <property type="term" value="F:3'-5'-RNA exonuclease activity"/>
    <property type="evidence" value="ECO:0007669"/>
    <property type="project" value="InterPro"/>
</dbReference>
<evidence type="ECO:0000256" key="1">
    <source>
        <dbReference type="ARBA" id="ARBA00022722"/>
    </source>
</evidence>
<sequence length="234" mass="27736">MIRRRKMDRFSQIFQDTFRYFSGIQQQPKLKQQNFDYFLILDFEATCDKPQLKPMEIIEFPVLKFDCRTNEIVDTFHRYVRPTVNPILTPFCIELTGIIQSMVDESDKFTKIFIDFQNWLLETRLINSNAAPISRFTFITCGDWDLKRILPVQCKICNLEIPSYMKSWINVKKSFVEHTNEWPRSQSSMLNHLGLQPIGRQHSGIDDCYNLAQIVKYLINDGYIFHNNSRLNSD</sequence>
<feature type="domain" description="Exonuclease" evidence="4">
    <location>
        <begin position="37"/>
        <end position="224"/>
    </location>
</feature>
<evidence type="ECO:0000256" key="2">
    <source>
        <dbReference type="ARBA" id="ARBA00022801"/>
    </source>
</evidence>
<dbReference type="Gene3D" id="3.30.420.10">
    <property type="entry name" value="Ribonuclease H-like superfamily/Ribonuclease H"/>
    <property type="match status" value="1"/>
</dbReference>
<dbReference type="Pfam" id="PF00929">
    <property type="entry name" value="RNase_T"/>
    <property type="match status" value="1"/>
</dbReference>
<accession>A0A3B0RF99</accession>